<evidence type="ECO:0000313" key="2">
    <source>
        <dbReference type="EMBL" id="MCM5682332.1"/>
    </source>
</evidence>
<gene>
    <name evidence="2" type="ORF">M8A51_22620</name>
</gene>
<accession>A0ABT0YUA3</accession>
<sequence>MNPWTGWALAIAALGVGWFGYGWQGLVFSITLVVFWLLLQFNKAVRVMRNAGSAPIGHIDSAVMLNAKLKPGMAMMEIVMLTRSLGQKVSDAPEQYRWTDTGGSRVTVEMRGGKLVEWTLWRPQAETA</sequence>
<keyword evidence="3" id="KW-1185">Reference proteome</keyword>
<comment type="caution">
    <text evidence="2">The sequence shown here is derived from an EMBL/GenBank/DDBJ whole genome shotgun (WGS) entry which is preliminary data.</text>
</comment>
<organism evidence="2 3">
    <name type="scientific">Caldimonas mangrovi</name>
    <dbReference type="NCBI Taxonomy" id="2944811"/>
    <lineage>
        <taxon>Bacteria</taxon>
        <taxon>Pseudomonadati</taxon>
        <taxon>Pseudomonadota</taxon>
        <taxon>Betaproteobacteria</taxon>
        <taxon>Burkholderiales</taxon>
        <taxon>Sphaerotilaceae</taxon>
        <taxon>Caldimonas</taxon>
    </lineage>
</organism>
<evidence type="ECO:0000313" key="3">
    <source>
        <dbReference type="Proteomes" id="UP001165541"/>
    </source>
</evidence>
<keyword evidence="1" id="KW-0812">Transmembrane</keyword>
<name>A0ABT0YUA3_9BURK</name>
<protein>
    <recommendedName>
        <fullName evidence="4">NfeD-like C-terminal, partner-binding</fullName>
    </recommendedName>
</protein>
<dbReference type="EMBL" id="JAMKFE010000018">
    <property type="protein sequence ID" value="MCM5682332.1"/>
    <property type="molecule type" value="Genomic_DNA"/>
</dbReference>
<keyword evidence="1" id="KW-0472">Membrane</keyword>
<reference evidence="2" key="1">
    <citation type="submission" date="2022-05" db="EMBL/GenBank/DDBJ databases">
        <title>Schlegelella sp. nov., isolated from mangrove soil.</title>
        <authorList>
            <person name="Liu Y."/>
            <person name="Ge X."/>
            <person name="Liu W."/>
        </authorList>
    </citation>
    <scope>NUCLEOTIDE SEQUENCE</scope>
    <source>
        <strain evidence="2">S2-27</strain>
    </source>
</reference>
<dbReference type="RefSeq" id="WP_251780809.1">
    <property type="nucleotide sequence ID" value="NZ_JAMKFE010000018.1"/>
</dbReference>
<proteinExistence type="predicted"/>
<evidence type="ECO:0000256" key="1">
    <source>
        <dbReference type="SAM" id="Phobius"/>
    </source>
</evidence>
<evidence type="ECO:0008006" key="4">
    <source>
        <dbReference type="Google" id="ProtNLM"/>
    </source>
</evidence>
<dbReference type="Proteomes" id="UP001165541">
    <property type="component" value="Unassembled WGS sequence"/>
</dbReference>
<keyword evidence="1" id="KW-1133">Transmembrane helix</keyword>
<feature type="transmembrane region" description="Helical" evidence="1">
    <location>
        <begin position="6"/>
        <end position="39"/>
    </location>
</feature>